<dbReference type="Pfam" id="PF22014">
    <property type="entry name" value="DUF6932"/>
    <property type="match status" value="1"/>
</dbReference>
<dbReference type="EMBL" id="APJX01000005">
    <property type="protein sequence ID" value="EMS79191.1"/>
    <property type="molecule type" value="Genomic_DNA"/>
</dbReference>
<dbReference type="AlphaFoldDB" id="S0G564"/>
<accession>S0G564</accession>
<protein>
    <submittedName>
        <fullName evidence="1">Uncharacterized protein</fullName>
    </submittedName>
</protein>
<dbReference type="Proteomes" id="UP000014216">
    <property type="component" value="Unassembled WGS sequence"/>
</dbReference>
<evidence type="ECO:0000313" key="2">
    <source>
        <dbReference type="Proteomes" id="UP000014216"/>
    </source>
</evidence>
<dbReference type="RefSeq" id="WP_006966280.1">
    <property type="nucleotide sequence ID" value="NZ_APJX01000005.1"/>
</dbReference>
<evidence type="ECO:0000313" key="1">
    <source>
        <dbReference type="EMBL" id="EMS79191.1"/>
    </source>
</evidence>
<proteinExistence type="predicted"/>
<sequence>MFDENGNLPPGFHDWSLSEIKENLVKNFSSDSNRGKLFSGYCRLRDEMISIDLQFEHWIDGSFCTQKIKPNDIDMLSIIPAENIEKLNSTEKNKLVSCVNGPISKEQYCCDSYMLAAVPENHPNYQLFHKMHMYWYGEFGLDRPALSRYY</sequence>
<organism evidence="1 2">
    <name type="scientific">Desulfotignum phosphitoxidans DSM 13687</name>
    <dbReference type="NCBI Taxonomy" id="1286635"/>
    <lineage>
        <taxon>Bacteria</taxon>
        <taxon>Pseudomonadati</taxon>
        <taxon>Thermodesulfobacteriota</taxon>
        <taxon>Desulfobacteria</taxon>
        <taxon>Desulfobacterales</taxon>
        <taxon>Desulfobacteraceae</taxon>
        <taxon>Desulfotignum</taxon>
    </lineage>
</organism>
<keyword evidence="2" id="KW-1185">Reference proteome</keyword>
<comment type="caution">
    <text evidence="1">The sequence shown here is derived from an EMBL/GenBank/DDBJ whole genome shotgun (WGS) entry which is preliminary data.</text>
</comment>
<gene>
    <name evidence="1" type="ORF">Dpo_5c01140</name>
</gene>
<name>S0G564_9BACT</name>
<reference evidence="1 2" key="1">
    <citation type="journal article" date="2013" name="Genome Announc.">
        <title>Draft Genome Sequence of Desulfotignum phosphitoxidans DSM 13687 Strain FiPS-3.</title>
        <authorList>
            <person name="Poehlein A."/>
            <person name="Daniel R."/>
            <person name="Simeonova D.D."/>
        </authorList>
    </citation>
    <scope>NUCLEOTIDE SEQUENCE [LARGE SCALE GENOMIC DNA]</scope>
    <source>
        <strain evidence="1 2">DSM 13687</strain>
    </source>
</reference>
<dbReference type="OrthoDB" id="5523085at2"/>
<dbReference type="InterPro" id="IPR053860">
    <property type="entry name" value="DUF6932"/>
</dbReference>